<keyword evidence="2" id="KW-0732">Signal</keyword>
<keyword evidence="4" id="KW-1185">Reference proteome</keyword>
<proteinExistence type="predicted"/>
<dbReference type="Proteomes" id="UP001501920">
    <property type="component" value="Chromosome 2"/>
</dbReference>
<feature type="coiled-coil region" evidence="1">
    <location>
        <begin position="56"/>
        <end position="132"/>
    </location>
</feature>
<reference evidence="3 4" key="1">
    <citation type="submission" date="2020-10" db="EMBL/GenBank/DDBJ databases">
        <title>Pygocentrus nattereri (red-bellied piranha) genome, fPygNat1, primary haplotype.</title>
        <authorList>
            <person name="Myers G."/>
            <person name="Meyer A."/>
            <person name="Karagic N."/>
            <person name="Pippel M."/>
            <person name="Winkler S."/>
            <person name="Tracey A."/>
            <person name="Wood J."/>
            <person name="Formenti G."/>
            <person name="Howe K."/>
            <person name="Fedrigo O."/>
            <person name="Jarvis E.D."/>
        </authorList>
    </citation>
    <scope>NUCLEOTIDE SEQUENCE [LARGE SCALE GENOMIC DNA]</scope>
</reference>
<dbReference type="OMA" id="FYRENCK"/>
<dbReference type="Ensembl" id="ENSPNAT00000007659.2">
    <property type="protein sequence ID" value="ENSPNAP00000025412.2"/>
    <property type="gene ID" value="ENSPNAG00000010496.2"/>
</dbReference>
<sequence length="197" mass="22084">MSGRRSSCSWVVALLALWSMVSLVVVVVWASWPPRVGLQGCRSGLRGLEEKVEGARVVKEKEFRALERELEQSRDNQSRLQLEIELILQSLRLTNTSLTHGLLEQAVLKENLTALESEVAVLETQIFALQMNLTTEEHQLDSCMALGDAARSQQVAAESQRKACESRSRYLNRHLEELSIHSVMMSVSVCVYVSVCV</sequence>
<protein>
    <submittedName>
        <fullName evidence="3">Uncharacterized protein</fullName>
    </submittedName>
</protein>
<name>A0A3B4DLY8_PYGNA</name>
<dbReference type="AlphaFoldDB" id="A0A3B4DLY8"/>
<reference evidence="3" key="2">
    <citation type="submission" date="2025-08" db="UniProtKB">
        <authorList>
            <consortium name="Ensembl"/>
        </authorList>
    </citation>
    <scope>IDENTIFICATION</scope>
</reference>
<feature type="chain" id="PRO_5043725032" evidence="2">
    <location>
        <begin position="31"/>
        <end position="197"/>
    </location>
</feature>
<evidence type="ECO:0000256" key="1">
    <source>
        <dbReference type="SAM" id="Coils"/>
    </source>
</evidence>
<organism evidence="3 4">
    <name type="scientific">Pygocentrus nattereri</name>
    <name type="common">Red-bellied piranha</name>
    <dbReference type="NCBI Taxonomy" id="42514"/>
    <lineage>
        <taxon>Eukaryota</taxon>
        <taxon>Metazoa</taxon>
        <taxon>Chordata</taxon>
        <taxon>Craniata</taxon>
        <taxon>Vertebrata</taxon>
        <taxon>Euteleostomi</taxon>
        <taxon>Actinopterygii</taxon>
        <taxon>Neopterygii</taxon>
        <taxon>Teleostei</taxon>
        <taxon>Ostariophysi</taxon>
        <taxon>Characiformes</taxon>
        <taxon>Characoidei</taxon>
        <taxon>Pygocentrus</taxon>
    </lineage>
</organism>
<dbReference type="GeneTree" id="ENSGT00400000024256"/>
<keyword evidence="1" id="KW-0175">Coiled coil</keyword>
<reference evidence="3" key="3">
    <citation type="submission" date="2025-09" db="UniProtKB">
        <authorList>
            <consortium name="Ensembl"/>
        </authorList>
    </citation>
    <scope>IDENTIFICATION</scope>
</reference>
<evidence type="ECO:0000313" key="3">
    <source>
        <dbReference type="Ensembl" id="ENSPNAP00000025412.2"/>
    </source>
</evidence>
<feature type="signal peptide" evidence="2">
    <location>
        <begin position="1"/>
        <end position="30"/>
    </location>
</feature>
<evidence type="ECO:0000313" key="4">
    <source>
        <dbReference type="Proteomes" id="UP001501920"/>
    </source>
</evidence>
<evidence type="ECO:0000256" key="2">
    <source>
        <dbReference type="SAM" id="SignalP"/>
    </source>
</evidence>
<accession>A0A3B4DLY8</accession>